<organism evidence="1 2">
    <name type="scientific">Maudiozyma humilis</name>
    <name type="common">Sour dough yeast</name>
    <name type="synonym">Kazachstania humilis</name>
    <dbReference type="NCBI Taxonomy" id="51915"/>
    <lineage>
        <taxon>Eukaryota</taxon>
        <taxon>Fungi</taxon>
        <taxon>Dikarya</taxon>
        <taxon>Ascomycota</taxon>
        <taxon>Saccharomycotina</taxon>
        <taxon>Saccharomycetes</taxon>
        <taxon>Saccharomycetales</taxon>
        <taxon>Saccharomycetaceae</taxon>
        <taxon>Maudiozyma</taxon>
    </lineage>
</organism>
<sequence length="349" mass="39995">MASLDILPDEILEKIVAQTGRSLAPVSKRFLVLYNRHYMKKVSKIVDFDSEQMEAILPVIVNDVNELADIRLPITKILSGSAVPTTSSFTIPPALCCSWYIVYGMMQYIPFIVATPFEEDRILGGTIRKVCEFGLPRAMVPDAPNMQLNIWIDVRDPSNLSDIAGLYTEIGPLYDNSQASLISLPLQTPDWINEPGLYCFNLGTFKTKFMEDYEDDPCIPFIITTTFPIDVNTSNNAPYRVLGYSFDTYKEQFTHPWIMFRIDSKFKQRFEHIPQIFLLKLVYINYIYHYTDYRITNKLWEGTETKYNACETGSPIATGRPLATVLWEYPTLFKDGPISIPELCEPRIL</sequence>
<protein>
    <recommendedName>
        <fullName evidence="3">F-box domain-containing protein</fullName>
    </recommendedName>
</protein>
<keyword evidence="2" id="KW-1185">Reference proteome</keyword>
<evidence type="ECO:0008006" key="3">
    <source>
        <dbReference type="Google" id="ProtNLM"/>
    </source>
</evidence>
<comment type="caution">
    <text evidence="1">The sequence shown here is derived from an EMBL/GenBank/DDBJ whole genome shotgun (WGS) entry which is preliminary data.</text>
</comment>
<name>A0AAV5S464_MAUHU</name>
<dbReference type="AlphaFoldDB" id="A0AAV5S464"/>
<evidence type="ECO:0000313" key="1">
    <source>
        <dbReference type="EMBL" id="GMM57658.1"/>
    </source>
</evidence>
<dbReference type="Proteomes" id="UP001377567">
    <property type="component" value="Unassembled WGS sequence"/>
</dbReference>
<reference evidence="1 2" key="1">
    <citation type="journal article" date="2023" name="Elife">
        <title>Identification of key yeast species and microbe-microbe interactions impacting larval growth of Drosophila in the wild.</title>
        <authorList>
            <person name="Mure A."/>
            <person name="Sugiura Y."/>
            <person name="Maeda R."/>
            <person name="Honda K."/>
            <person name="Sakurai N."/>
            <person name="Takahashi Y."/>
            <person name="Watada M."/>
            <person name="Katoh T."/>
            <person name="Gotoh A."/>
            <person name="Gotoh Y."/>
            <person name="Taniguchi I."/>
            <person name="Nakamura K."/>
            <person name="Hayashi T."/>
            <person name="Katayama T."/>
            <person name="Uemura T."/>
            <person name="Hattori Y."/>
        </authorList>
    </citation>
    <scope>NUCLEOTIDE SEQUENCE [LARGE SCALE GENOMIC DNA]</scope>
    <source>
        <strain evidence="1 2">KH-74</strain>
    </source>
</reference>
<evidence type="ECO:0000313" key="2">
    <source>
        <dbReference type="Proteomes" id="UP001377567"/>
    </source>
</evidence>
<accession>A0AAV5S464</accession>
<dbReference type="EMBL" id="BTGD01000013">
    <property type="protein sequence ID" value="GMM57658.1"/>
    <property type="molecule type" value="Genomic_DNA"/>
</dbReference>
<proteinExistence type="predicted"/>
<gene>
    <name evidence="1" type="ORF">DAKH74_042740</name>
</gene>